<gene>
    <name evidence="3" type="ORF">ODALV1_LOCUS2277</name>
</gene>
<dbReference type="InterPro" id="IPR040442">
    <property type="entry name" value="Pyrv_kinase-like_dom_sf"/>
</dbReference>
<dbReference type="Pfam" id="PF03328">
    <property type="entry name" value="HpcH_HpaI"/>
    <property type="match status" value="1"/>
</dbReference>
<comment type="caution">
    <text evidence="3">The sequence shown here is derived from an EMBL/GenBank/DDBJ whole genome shotgun (WGS) entry which is preliminary data.</text>
</comment>
<evidence type="ECO:0000313" key="4">
    <source>
        <dbReference type="Proteomes" id="UP001642540"/>
    </source>
</evidence>
<protein>
    <recommendedName>
        <fullName evidence="2">HpcH/HpaI aldolase/citrate lyase domain-containing protein</fullName>
    </recommendedName>
</protein>
<keyword evidence="4" id="KW-1185">Reference proteome</keyword>
<dbReference type="EMBL" id="CAXLJM020000007">
    <property type="protein sequence ID" value="CAL8072684.1"/>
    <property type="molecule type" value="Genomic_DNA"/>
</dbReference>
<evidence type="ECO:0000259" key="2">
    <source>
        <dbReference type="Pfam" id="PF03328"/>
    </source>
</evidence>
<dbReference type="InterPro" id="IPR015813">
    <property type="entry name" value="Pyrv/PenolPyrv_kinase-like_dom"/>
</dbReference>
<proteinExistence type="predicted"/>
<evidence type="ECO:0000256" key="1">
    <source>
        <dbReference type="ARBA" id="ARBA00022723"/>
    </source>
</evidence>
<dbReference type="PANTHER" id="PTHR11105">
    <property type="entry name" value="CITRATE LYASE SUBUNIT BETA-RELATED"/>
    <property type="match status" value="1"/>
</dbReference>
<dbReference type="Proteomes" id="UP001642540">
    <property type="component" value="Unassembled WGS sequence"/>
</dbReference>
<name>A0ABP1PSG8_9HEXA</name>
<dbReference type="Gene3D" id="3.20.20.60">
    <property type="entry name" value="Phosphoenolpyruvate-binding domains"/>
    <property type="match status" value="1"/>
</dbReference>
<dbReference type="SUPFAM" id="SSF51621">
    <property type="entry name" value="Phosphoenolpyruvate/pyruvate domain"/>
    <property type="match status" value="1"/>
</dbReference>
<dbReference type="InterPro" id="IPR005000">
    <property type="entry name" value="Aldolase/citrate-lyase_domain"/>
</dbReference>
<evidence type="ECO:0000313" key="3">
    <source>
        <dbReference type="EMBL" id="CAL8072684.1"/>
    </source>
</evidence>
<accession>A0ABP1PSG8</accession>
<keyword evidence="1" id="KW-0479">Metal-binding</keyword>
<sequence length="382" mass="42726">MATFRPLLSSHSATSILNINGRNFVVSGHVAEVSFRNDGSRKWTNIRGFAKQLLQCSSYSTDTPAEFTRGHFQKYIPRRAVMYVPASDLRKIAKIPTLGVDCVVFDCEDGVAVNKKEEARNHIRKYLDNYSKNSSARPEITVRVNSVQSGLCQQDLETILPARHLPSSIHVPKVDGVDHLKWFTETATKILGKGRNIHQKINLIIFVESAMSLLSLPHICQTAWDLSTKSHFVPDAVVFGSDDYCADIGATRTNEAKELLYARQYIVSVAKAFKLQAIDIVYIDYKDTEGLRKQAIEGAQMGFTGKQIIHPTQVPICQEAFTPSLEKIEWARELIQGFEKHQKSGKGAFTFRGQMIDMPLVLQARNIVQLAEIVEKATATTS</sequence>
<dbReference type="InterPro" id="IPR040186">
    <property type="entry name" value="Citramalyl-CoA_lyase"/>
</dbReference>
<organism evidence="3 4">
    <name type="scientific">Orchesella dallaii</name>
    <dbReference type="NCBI Taxonomy" id="48710"/>
    <lineage>
        <taxon>Eukaryota</taxon>
        <taxon>Metazoa</taxon>
        <taxon>Ecdysozoa</taxon>
        <taxon>Arthropoda</taxon>
        <taxon>Hexapoda</taxon>
        <taxon>Collembola</taxon>
        <taxon>Entomobryomorpha</taxon>
        <taxon>Entomobryoidea</taxon>
        <taxon>Orchesellidae</taxon>
        <taxon>Orchesellinae</taxon>
        <taxon>Orchesella</taxon>
    </lineage>
</organism>
<feature type="domain" description="HpcH/HpaI aldolase/citrate lyase" evidence="2">
    <location>
        <begin position="79"/>
        <end position="311"/>
    </location>
</feature>
<dbReference type="PANTHER" id="PTHR11105:SF0">
    <property type="entry name" value="CITRAMALYL-COA LYASE, MITOCHONDRIAL"/>
    <property type="match status" value="1"/>
</dbReference>
<reference evidence="3 4" key="1">
    <citation type="submission" date="2024-08" db="EMBL/GenBank/DDBJ databases">
        <authorList>
            <person name="Cucini C."/>
            <person name="Frati F."/>
        </authorList>
    </citation>
    <scope>NUCLEOTIDE SEQUENCE [LARGE SCALE GENOMIC DNA]</scope>
</reference>